<reference evidence="6 7" key="1">
    <citation type="journal article" date="2009" name="Stand. Genomic Sci.">
        <title>Complete genome sequence of Pirellula staleyi type strain (ATCC 27377).</title>
        <authorList>
            <person name="Clum A."/>
            <person name="Tindall B.J."/>
            <person name="Sikorski J."/>
            <person name="Ivanova N."/>
            <person name="Mavrommatis K."/>
            <person name="Lucas S."/>
            <person name="Glavina del Rio T."/>
            <person name="Nolan M."/>
            <person name="Chen F."/>
            <person name="Tice H."/>
            <person name="Pitluck S."/>
            <person name="Cheng J.F."/>
            <person name="Chertkov O."/>
            <person name="Brettin T."/>
            <person name="Han C."/>
            <person name="Detter J.C."/>
            <person name="Kuske C."/>
            <person name="Bruce D."/>
            <person name="Goodwin L."/>
            <person name="Ovchinikova G."/>
            <person name="Pati A."/>
            <person name="Mikhailova N."/>
            <person name="Chen A."/>
            <person name="Palaniappan K."/>
            <person name="Land M."/>
            <person name="Hauser L."/>
            <person name="Chang Y.J."/>
            <person name="Jeffries C.D."/>
            <person name="Chain P."/>
            <person name="Rohde M."/>
            <person name="Goker M."/>
            <person name="Bristow J."/>
            <person name="Eisen J.A."/>
            <person name="Markowitz V."/>
            <person name="Hugenholtz P."/>
            <person name="Kyrpides N.C."/>
            <person name="Klenk H.P."/>
            <person name="Lapidus A."/>
        </authorList>
    </citation>
    <scope>NUCLEOTIDE SEQUENCE [LARGE SCALE GENOMIC DNA]</scope>
    <source>
        <strain evidence="7">ATCC 27377 / DSM 6068 / ICPB 4128</strain>
    </source>
</reference>
<dbReference type="GO" id="GO:0046872">
    <property type="term" value="F:metal ion binding"/>
    <property type="evidence" value="ECO:0007669"/>
    <property type="project" value="UniProtKB-KW"/>
</dbReference>
<gene>
    <name evidence="6" type="ordered locus">Psta_4401</name>
</gene>
<keyword evidence="7" id="KW-1185">Reference proteome</keyword>
<dbReference type="GO" id="GO:0009055">
    <property type="term" value="F:electron transfer activity"/>
    <property type="evidence" value="ECO:0007669"/>
    <property type="project" value="InterPro"/>
</dbReference>
<dbReference type="InterPro" id="IPR011429">
    <property type="entry name" value="Cyt_c_Planctomycete-type"/>
</dbReference>
<protein>
    <recommendedName>
        <fullName evidence="5">Cytochrome c domain-containing protein</fullName>
    </recommendedName>
</protein>
<dbReference type="STRING" id="530564.Psta_4401"/>
<dbReference type="GO" id="GO:0020037">
    <property type="term" value="F:heme binding"/>
    <property type="evidence" value="ECO:0007669"/>
    <property type="project" value="InterPro"/>
</dbReference>
<dbReference type="PANTHER" id="PTHR35889:SF3">
    <property type="entry name" value="F-BOX DOMAIN-CONTAINING PROTEIN"/>
    <property type="match status" value="1"/>
</dbReference>
<keyword evidence="4" id="KW-0732">Signal</keyword>
<evidence type="ECO:0000256" key="2">
    <source>
        <dbReference type="ARBA" id="ARBA00023004"/>
    </source>
</evidence>
<dbReference type="KEGG" id="psl:Psta_4401"/>
<dbReference type="PROSITE" id="PS51007">
    <property type="entry name" value="CYTC"/>
    <property type="match status" value="1"/>
</dbReference>
<evidence type="ECO:0000313" key="7">
    <source>
        <dbReference type="Proteomes" id="UP000001887"/>
    </source>
</evidence>
<accession>D2R5W2</accession>
<feature type="chain" id="PRO_5003035495" description="Cytochrome c domain-containing protein" evidence="4">
    <location>
        <begin position="29"/>
        <end position="633"/>
    </location>
</feature>
<evidence type="ECO:0000256" key="1">
    <source>
        <dbReference type="ARBA" id="ARBA00022723"/>
    </source>
</evidence>
<evidence type="ECO:0000256" key="3">
    <source>
        <dbReference type="PROSITE-ProRule" id="PRU00433"/>
    </source>
</evidence>
<keyword evidence="3" id="KW-0349">Heme</keyword>
<evidence type="ECO:0000313" key="6">
    <source>
        <dbReference type="EMBL" id="ADB19047.1"/>
    </source>
</evidence>
<feature type="signal peptide" evidence="4">
    <location>
        <begin position="1"/>
        <end position="28"/>
    </location>
</feature>
<dbReference type="InterPro" id="IPR009056">
    <property type="entry name" value="Cyt_c-like_dom"/>
</dbReference>
<keyword evidence="2 3" id="KW-0408">Iron</keyword>
<dbReference type="HOGENOM" id="CLU_432029_0_0_0"/>
<dbReference type="eggNOG" id="COG2010">
    <property type="taxonomic scope" value="Bacteria"/>
</dbReference>
<name>D2R5W2_PIRSD</name>
<keyword evidence="1 3" id="KW-0479">Metal-binding</keyword>
<organism evidence="6 7">
    <name type="scientific">Pirellula staleyi (strain ATCC 27377 / DSM 6068 / ICPB 4128)</name>
    <name type="common">Pirella staleyi</name>
    <dbReference type="NCBI Taxonomy" id="530564"/>
    <lineage>
        <taxon>Bacteria</taxon>
        <taxon>Pseudomonadati</taxon>
        <taxon>Planctomycetota</taxon>
        <taxon>Planctomycetia</taxon>
        <taxon>Pirellulales</taxon>
        <taxon>Pirellulaceae</taxon>
        <taxon>Pirellula</taxon>
    </lineage>
</organism>
<dbReference type="OrthoDB" id="9809746at2"/>
<dbReference type="PANTHER" id="PTHR35889">
    <property type="entry name" value="CYCLOINULO-OLIGOSACCHARIDE FRUCTANOTRANSFERASE-RELATED"/>
    <property type="match status" value="1"/>
</dbReference>
<feature type="domain" description="Cytochrome c" evidence="5">
    <location>
        <begin position="245"/>
        <end position="367"/>
    </location>
</feature>
<dbReference type="Pfam" id="PF07635">
    <property type="entry name" value="PSCyt1"/>
    <property type="match status" value="1"/>
</dbReference>
<evidence type="ECO:0000256" key="4">
    <source>
        <dbReference type="SAM" id="SignalP"/>
    </source>
</evidence>
<dbReference type="EMBL" id="CP001848">
    <property type="protein sequence ID" value="ADB19047.1"/>
    <property type="molecule type" value="Genomic_DNA"/>
</dbReference>
<dbReference type="AlphaFoldDB" id="D2R5W2"/>
<proteinExistence type="predicted"/>
<dbReference type="Proteomes" id="UP000001887">
    <property type="component" value="Chromosome"/>
</dbReference>
<sequence precursor="true">MRCFSRLMVTFALLSLVALLGLASTSHAVATPEQRAEIAAISTLTSKAANLFKAGKFKESGEAVAEVQTRIEKLAESGDAQVIELLAPTYRRLLNAHAVLELEGITLPALKPLEAEKPMPKPGEAPAGGGTSFTKEVAPILVQHCGGCHVRGSRGMFSMASYDVLMKGPAAGKVVFPGNIDGSDLVVKIQDKEMPPSGAGIPEPQLATLKKWITEGAKFDGPDPAANLTALTAGTPAAAPPMVMVAEATGKETISFAKDIAPVLVASCTGCHGTNRPRENFSVFTFESLLKGGDLGTAILPGKPADSLLIKKLKGTADGMRMPQGMAPLADEVIAKFEKWIEEGAKFDGGNAKQSVIEIAALAKANSSTHEQLSLDRANLALSNWKLVLPDMPADKVETTNFMVLGNVGENTLADIGQQAESLAPKIATIFKAPADQALVKGRVSLYVFRERYDYSEFGKMVERRDLPLPWRGHFNYTIVDAYGVVVPPRAGDYSLQVLIGQQLAGTYIASLGKGTPRWFAEGSARVAASRLDGADGRVQKWDDAVLPVVSTMSAPDDFLTGKLPPEETDICAYSFVKFLMADAKRYDKLLADLRKGGNFDQSFSATYGGSPNQVAQAWVRKPPAKSKPLGKK</sequence>
<evidence type="ECO:0000259" key="5">
    <source>
        <dbReference type="PROSITE" id="PS51007"/>
    </source>
</evidence>